<evidence type="ECO:0000313" key="1">
    <source>
        <dbReference type="EMBL" id="GIQ70569.1"/>
    </source>
</evidence>
<comment type="caution">
    <text evidence="1">The sequence shown here is derived from an EMBL/GenBank/DDBJ whole genome shotgun (WGS) entry which is preliminary data.</text>
</comment>
<dbReference type="EMBL" id="BOVK01000051">
    <property type="protein sequence ID" value="GIQ70569.1"/>
    <property type="molecule type" value="Genomic_DNA"/>
</dbReference>
<dbReference type="AlphaFoldDB" id="A0A8J4H7T6"/>
<evidence type="ECO:0000313" key="2">
    <source>
        <dbReference type="Proteomes" id="UP000677918"/>
    </source>
</evidence>
<reference evidence="1" key="1">
    <citation type="submission" date="2021-04" db="EMBL/GenBank/DDBJ databases">
        <title>Draft genome sequence of Xylanibacillus composti strain K13.</title>
        <authorList>
            <person name="Uke A."/>
            <person name="Chhe C."/>
            <person name="Baramee S."/>
            <person name="Kosugi A."/>
        </authorList>
    </citation>
    <scope>NUCLEOTIDE SEQUENCE</scope>
    <source>
        <strain evidence="1">K13</strain>
    </source>
</reference>
<accession>A0A8J4H7T6</accession>
<gene>
    <name evidence="1" type="ORF">XYCOK13_33930</name>
</gene>
<name>A0A8J4H7T6_9BACL</name>
<keyword evidence="2" id="KW-1185">Reference proteome</keyword>
<dbReference type="Proteomes" id="UP000677918">
    <property type="component" value="Unassembled WGS sequence"/>
</dbReference>
<proteinExistence type="predicted"/>
<sequence length="48" mass="5489">MSYTCHFCEHESESAHSVTVYEGDGGSEERLELLCDECYEDWLLSLKG</sequence>
<dbReference type="RefSeq" id="WP_213413388.1">
    <property type="nucleotide sequence ID" value="NZ_BOVK01000051.1"/>
</dbReference>
<protein>
    <submittedName>
        <fullName evidence="1">Uncharacterized protein</fullName>
    </submittedName>
</protein>
<organism evidence="1 2">
    <name type="scientific">Xylanibacillus composti</name>
    <dbReference type="NCBI Taxonomy" id="1572762"/>
    <lineage>
        <taxon>Bacteria</taxon>
        <taxon>Bacillati</taxon>
        <taxon>Bacillota</taxon>
        <taxon>Bacilli</taxon>
        <taxon>Bacillales</taxon>
        <taxon>Paenibacillaceae</taxon>
        <taxon>Xylanibacillus</taxon>
    </lineage>
</organism>